<evidence type="ECO:0008006" key="3">
    <source>
        <dbReference type="Google" id="ProtNLM"/>
    </source>
</evidence>
<name>A0A3B0Z621_9ZZZZ</name>
<evidence type="ECO:0000313" key="2">
    <source>
        <dbReference type="EMBL" id="VAW82937.1"/>
    </source>
</evidence>
<accession>A0A3B0Z621</accession>
<feature type="transmembrane region" description="Helical" evidence="1">
    <location>
        <begin position="28"/>
        <end position="47"/>
    </location>
</feature>
<organism evidence="2">
    <name type="scientific">hydrothermal vent metagenome</name>
    <dbReference type="NCBI Taxonomy" id="652676"/>
    <lineage>
        <taxon>unclassified sequences</taxon>
        <taxon>metagenomes</taxon>
        <taxon>ecological metagenomes</taxon>
    </lineage>
</organism>
<evidence type="ECO:0000256" key="1">
    <source>
        <dbReference type="SAM" id="Phobius"/>
    </source>
</evidence>
<keyword evidence="1" id="KW-0472">Membrane</keyword>
<dbReference type="AlphaFoldDB" id="A0A3B0Z621"/>
<sequence>MSRTDAKALISKQGAAGSLVLMLRRYAVLGWVLFFLLALYTGAFILVKAGQPIPVLTMDQEGRLLGNIDYVDPLSRTDIELISSAKYFLLHHLSATSATIYEDAAVALSMMGDELRERTVSQYKKTNQLREIEKADVTSRITFARDSEKRARVVWRRNDTAAIALRGDVRIGDEVSNPYYVELTVQIVPRTQDYAHGIKIIDIRDM</sequence>
<dbReference type="EMBL" id="UOFK01000336">
    <property type="protein sequence ID" value="VAW82937.1"/>
    <property type="molecule type" value="Genomic_DNA"/>
</dbReference>
<keyword evidence="1" id="KW-1133">Transmembrane helix</keyword>
<gene>
    <name evidence="2" type="ORF">MNBD_GAMMA13-692</name>
</gene>
<reference evidence="2" key="1">
    <citation type="submission" date="2018-06" db="EMBL/GenBank/DDBJ databases">
        <authorList>
            <person name="Zhirakovskaya E."/>
        </authorList>
    </citation>
    <scope>NUCLEOTIDE SEQUENCE</scope>
</reference>
<proteinExistence type="predicted"/>
<protein>
    <recommendedName>
        <fullName evidence="3">Bacterial virulence protein VirB8 domain-containing protein</fullName>
    </recommendedName>
</protein>
<keyword evidence="1" id="KW-0812">Transmembrane</keyword>